<dbReference type="InterPro" id="IPR003593">
    <property type="entry name" value="AAA+_ATPase"/>
</dbReference>
<dbReference type="InterPro" id="IPR011527">
    <property type="entry name" value="ABC1_TM_dom"/>
</dbReference>
<dbReference type="GO" id="GO:0015421">
    <property type="term" value="F:ABC-type oligopeptide transporter activity"/>
    <property type="evidence" value="ECO:0007669"/>
    <property type="project" value="TreeGrafter"/>
</dbReference>
<evidence type="ECO:0000256" key="5">
    <source>
        <dbReference type="ARBA" id="ARBA00022741"/>
    </source>
</evidence>
<feature type="transmembrane region" description="Helical" evidence="9">
    <location>
        <begin position="242"/>
        <end position="263"/>
    </location>
</feature>
<evidence type="ECO:0000256" key="4">
    <source>
        <dbReference type="ARBA" id="ARBA00022692"/>
    </source>
</evidence>
<evidence type="ECO:0000256" key="3">
    <source>
        <dbReference type="ARBA" id="ARBA00022475"/>
    </source>
</evidence>
<sequence>MWKLRKYLVPYWKASVLAPLFMMLEVAMDLMQPMLMASIVNHGVMESDIVHIQQTGLLMLVVAVIGMFAGFACTIFSSRAAMQFSADLRMDLFAKVQSFSFRQLDLFKSGSLITRLTNDVAQLQQLVQMSLRAFVRGPLIIVGSIIMTFIINPSLAIIVVVTISTLIILIYLLIRFASPLFSKLQKKLDNVNTTVQENVSNIRAVKSFVRSDYENKRFARVNQDFTQTAIKAFRIMALNMPIVSLILYSSVVLILWFGAHQAWQGNMPVGDLIAFINYVIQVLFSLLMIGNLMMMVTRGRASAERVNDVFSVSVDTEDVESHNNEVLQGKVNFENVSFSYGDGQKEKTIENINLSICPGKRIAIVGSTGAGKSTLVQLLLRLYEPTSGTIYIDGKDIRDIPLSELRKRIAIVSQNPFLFSGTIKENICFGLPNASEEEIIKAAKMAQAHEFIDKLPGRYDARIGQKGVNLSGGQKQRISIARALLLQPKILILDDSTSAVDTATEMQIQQEIRQQLDGCTCIMIAQRISSVINADTIVVMEHGRILSQGSHEQLLHDCRIYQEIYQSQFRNGGLLNGY</sequence>
<name>A0A1E5G401_9FIRM</name>
<accession>A0A1E5G401</accession>
<dbReference type="InterPro" id="IPR027417">
    <property type="entry name" value="P-loop_NTPase"/>
</dbReference>
<feature type="domain" description="ABC transporter" evidence="10">
    <location>
        <begin position="331"/>
        <end position="567"/>
    </location>
</feature>
<dbReference type="Proteomes" id="UP000094296">
    <property type="component" value="Unassembled WGS sequence"/>
</dbReference>
<feature type="domain" description="ABC transmembrane type-1" evidence="11">
    <location>
        <begin position="16"/>
        <end position="298"/>
    </location>
</feature>
<evidence type="ECO:0000256" key="7">
    <source>
        <dbReference type="ARBA" id="ARBA00022989"/>
    </source>
</evidence>
<dbReference type="CDD" id="cd18548">
    <property type="entry name" value="ABC_6TM_Tm287_like"/>
    <property type="match status" value="1"/>
</dbReference>
<dbReference type="PANTHER" id="PTHR43394:SF1">
    <property type="entry name" value="ATP-BINDING CASSETTE SUB-FAMILY B MEMBER 10, MITOCHONDRIAL"/>
    <property type="match status" value="1"/>
</dbReference>
<dbReference type="InterPro" id="IPR003439">
    <property type="entry name" value="ABC_transporter-like_ATP-bd"/>
</dbReference>
<dbReference type="PANTHER" id="PTHR43394">
    <property type="entry name" value="ATP-DEPENDENT PERMEASE MDL1, MITOCHONDRIAL"/>
    <property type="match status" value="1"/>
</dbReference>
<protein>
    <submittedName>
        <fullName evidence="12">Multidrug ABC transporter ATP-binding protein</fullName>
    </submittedName>
</protein>
<evidence type="ECO:0000256" key="6">
    <source>
        <dbReference type="ARBA" id="ARBA00022840"/>
    </source>
</evidence>
<keyword evidence="6 12" id="KW-0067">ATP-binding</keyword>
<organism evidence="12 13">
    <name type="scientific">Desulfuribacillus alkaliarsenatis</name>
    <dbReference type="NCBI Taxonomy" id="766136"/>
    <lineage>
        <taxon>Bacteria</taxon>
        <taxon>Bacillati</taxon>
        <taxon>Bacillota</taxon>
        <taxon>Desulfuribacillia</taxon>
        <taxon>Desulfuribacillales</taxon>
        <taxon>Desulfuribacillaceae</taxon>
        <taxon>Desulfuribacillus</taxon>
    </lineage>
</organism>
<dbReference type="AlphaFoldDB" id="A0A1E5G401"/>
<evidence type="ECO:0000256" key="1">
    <source>
        <dbReference type="ARBA" id="ARBA00004651"/>
    </source>
</evidence>
<dbReference type="SMART" id="SM00382">
    <property type="entry name" value="AAA"/>
    <property type="match status" value="1"/>
</dbReference>
<keyword evidence="3" id="KW-1003">Cell membrane</keyword>
<dbReference type="FunFam" id="3.40.50.300:FF:000221">
    <property type="entry name" value="Multidrug ABC transporter ATP-binding protein"/>
    <property type="match status" value="1"/>
</dbReference>
<feature type="transmembrane region" description="Helical" evidence="9">
    <location>
        <begin position="55"/>
        <end position="76"/>
    </location>
</feature>
<dbReference type="OrthoDB" id="9770415at2"/>
<evidence type="ECO:0000313" key="13">
    <source>
        <dbReference type="Proteomes" id="UP000094296"/>
    </source>
</evidence>
<feature type="transmembrane region" description="Helical" evidence="9">
    <location>
        <begin position="133"/>
        <end position="151"/>
    </location>
</feature>
<keyword evidence="5" id="KW-0547">Nucleotide-binding</keyword>
<feature type="transmembrane region" description="Helical" evidence="9">
    <location>
        <begin position="275"/>
        <end position="296"/>
    </location>
</feature>
<evidence type="ECO:0000259" key="11">
    <source>
        <dbReference type="PROSITE" id="PS50929"/>
    </source>
</evidence>
<dbReference type="GO" id="GO:0005524">
    <property type="term" value="F:ATP binding"/>
    <property type="evidence" value="ECO:0007669"/>
    <property type="project" value="UniProtKB-KW"/>
</dbReference>
<keyword evidence="4 9" id="KW-0812">Transmembrane</keyword>
<dbReference type="PROSITE" id="PS50893">
    <property type="entry name" value="ABC_TRANSPORTER_2"/>
    <property type="match status" value="1"/>
</dbReference>
<keyword evidence="2" id="KW-0813">Transport</keyword>
<comment type="subcellular location">
    <subcellularLocation>
        <location evidence="1">Cell membrane</location>
        <topology evidence="1">Multi-pass membrane protein</topology>
    </subcellularLocation>
</comment>
<evidence type="ECO:0000256" key="8">
    <source>
        <dbReference type="ARBA" id="ARBA00023136"/>
    </source>
</evidence>
<dbReference type="GO" id="GO:0005886">
    <property type="term" value="C:plasma membrane"/>
    <property type="evidence" value="ECO:0007669"/>
    <property type="project" value="UniProtKB-SubCell"/>
</dbReference>
<dbReference type="SUPFAM" id="SSF52540">
    <property type="entry name" value="P-loop containing nucleoside triphosphate hydrolases"/>
    <property type="match status" value="1"/>
</dbReference>
<feature type="transmembrane region" description="Helical" evidence="9">
    <location>
        <begin position="157"/>
        <end position="177"/>
    </location>
</feature>
<dbReference type="InterPro" id="IPR017871">
    <property type="entry name" value="ABC_transporter-like_CS"/>
</dbReference>
<dbReference type="InterPro" id="IPR036640">
    <property type="entry name" value="ABC1_TM_sf"/>
</dbReference>
<keyword evidence="7 9" id="KW-1133">Transmembrane helix</keyword>
<evidence type="ECO:0000259" key="10">
    <source>
        <dbReference type="PROSITE" id="PS50893"/>
    </source>
</evidence>
<dbReference type="GO" id="GO:0016887">
    <property type="term" value="F:ATP hydrolysis activity"/>
    <property type="evidence" value="ECO:0007669"/>
    <property type="project" value="InterPro"/>
</dbReference>
<feature type="transmembrane region" description="Helical" evidence="9">
    <location>
        <begin position="12"/>
        <end position="35"/>
    </location>
</feature>
<gene>
    <name evidence="12" type="ORF">BHF68_04100</name>
</gene>
<keyword evidence="8 9" id="KW-0472">Membrane</keyword>
<evidence type="ECO:0000256" key="2">
    <source>
        <dbReference type="ARBA" id="ARBA00022448"/>
    </source>
</evidence>
<dbReference type="Gene3D" id="3.40.50.300">
    <property type="entry name" value="P-loop containing nucleotide triphosphate hydrolases"/>
    <property type="match status" value="1"/>
</dbReference>
<dbReference type="Pfam" id="PF00664">
    <property type="entry name" value="ABC_membrane"/>
    <property type="match status" value="1"/>
</dbReference>
<proteinExistence type="predicted"/>
<dbReference type="Gene3D" id="1.20.1560.10">
    <property type="entry name" value="ABC transporter type 1, transmembrane domain"/>
    <property type="match status" value="1"/>
</dbReference>
<dbReference type="RefSeq" id="WP_069642797.1">
    <property type="nucleotide sequence ID" value="NZ_MIJE01000011.1"/>
</dbReference>
<dbReference type="EMBL" id="MIJE01000011">
    <property type="protein sequence ID" value="OEF97399.1"/>
    <property type="molecule type" value="Genomic_DNA"/>
</dbReference>
<dbReference type="SUPFAM" id="SSF90123">
    <property type="entry name" value="ABC transporter transmembrane region"/>
    <property type="match status" value="1"/>
</dbReference>
<evidence type="ECO:0000313" key="12">
    <source>
        <dbReference type="EMBL" id="OEF97399.1"/>
    </source>
</evidence>
<dbReference type="PROSITE" id="PS50929">
    <property type="entry name" value="ABC_TM1F"/>
    <property type="match status" value="1"/>
</dbReference>
<dbReference type="PROSITE" id="PS00211">
    <property type="entry name" value="ABC_TRANSPORTER_1"/>
    <property type="match status" value="1"/>
</dbReference>
<comment type="caution">
    <text evidence="12">The sequence shown here is derived from an EMBL/GenBank/DDBJ whole genome shotgun (WGS) entry which is preliminary data.</text>
</comment>
<evidence type="ECO:0000256" key="9">
    <source>
        <dbReference type="SAM" id="Phobius"/>
    </source>
</evidence>
<dbReference type="STRING" id="766136.BHF68_04100"/>
<dbReference type="InterPro" id="IPR039421">
    <property type="entry name" value="Type_1_exporter"/>
</dbReference>
<dbReference type="Pfam" id="PF00005">
    <property type="entry name" value="ABC_tran"/>
    <property type="match status" value="1"/>
</dbReference>
<keyword evidence="13" id="KW-1185">Reference proteome</keyword>
<reference evidence="12 13" key="1">
    <citation type="submission" date="2016-09" db="EMBL/GenBank/DDBJ databases">
        <title>Draft genome sequence for the type strain of Desulfuribacillus alkaliarsenatis AHT28, an obligately anaerobic, sulfidogenic bacterium isolated from Russian soda lake sediments.</title>
        <authorList>
            <person name="Abin C.A."/>
            <person name="Hollibaugh J.T."/>
        </authorList>
    </citation>
    <scope>NUCLEOTIDE SEQUENCE [LARGE SCALE GENOMIC DNA]</scope>
    <source>
        <strain evidence="12 13">AHT28</strain>
    </source>
</reference>